<dbReference type="Pfam" id="PF03812">
    <property type="entry name" value="KdgT"/>
    <property type="match status" value="1"/>
</dbReference>
<feature type="transmembrane region" description="Helical" evidence="9">
    <location>
        <begin position="9"/>
        <end position="28"/>
    </location>
</feature>
<keyword evidence="5 9" id="KW-0812">Transmembrane</keyword>
<feature type="transmembrane region" description="Helical" evidence="9">
    <location>
        <begin position="186"/>
        <end position="208"/>
    </location>
</feature>
<comment type="caution">
    <text evidence="10">The sequence shown here is derived from an EMBL/GenBank/DDBJ whole genome shotgun (WGS) entry which is preliminary data.</text>
</comment>
<keyword evidence="8 9" id="KW-0472">Membrane</keyword>
<keyword evidence="2" id="KW-0813">Transport</keyword>
<dbReference type="EMBL" id="AZAO01000001">
    <property type="protein sequence ID" value="ETA73118.1"/>
    <property type="molecule type" value="Genomic_DNA"/>
</dbReference>
<sequence length="328" mass="33457">MILNFLNRVPAGMMVVPMLLGAVLNTFFPEVLKLGSLTTATFSSVGAATAIGIQLVCLGSTLHLKAMPAVLKRGGVLLLSKFAIGAAIGIAVGKIFGMEGILGLTTLSIISSVTNSNGSLYLALASNYGDDADIGAMPLLALNDGPFLTLIALGASGLADIPLLALLAAVGPVLVGMLLGNLDKKFSAFIAPAGAIMIPFVGMCLGAGMNLRNIVAGGYQGILLGAICCLVGGSFIVLCDRLISRRPGYAGWAVASTAGNAVAVPMAVALIDSTWQPYVEVATVQVAASAVLTALVVPFITDWWVKRFGSPRFPLASSAPAQALREAA</sequence>
<feature type="transmembrane region" description="Helical" evidence="9">
    <location>
        <begin position="283"/>
        <end position="305"/>
    </location>
</feature>
<feature type="transmembrane region" description="Helical" evidence="9">
    <location>
        <begin position="161"/>
        <end position="179"/>
    </location>
</feature>
<keyword evidence="4" id="KW-0762">Sugar transport</keyword>
<keyword evidence="3" id="KW-1003">Cell membrane</keyword>
<accession>W9E4C0</accession>
<dbReference type="AlphaFoldDB" id="W9E4C0"/>
<gene>
    <name evidence="10" type="ORF">DesteDRAFT_0007</name>
</gene>
<keyword evidence="7 9" id="KW-1133">Transmembrane helix</keyword>
<evidence type="ECO:0000256" key="4">
    <source>
        <dbReference type="ARBA" id="ARBA00022597"/>
    </source>
</evidence>
<evidence type="ECO:0000256" key="9">
    <source>
        <dbReference type="SAM" id="Phobius"/>
    </source>
</evidence>
<evidence type="ECO:0000313" key="10">
    <source>
        <dbReference type="EMBL" id="ETA73118.1"/>
    </source>
</evidence>
<keyword evidence="11" id="KW-1185">Reference proteome</keyword>
<dbReference type="HOGENOM" id="CLU_057476_0_0_7"/>
<dbReference type="Proteomes" id="UP000242380">
    <property type="component" value="Unassembled WGS sequence"/>
</dbReference>
<evidence type="ECO:0000256" key="3">
    <source>
        <dbReference type="ARBA" id="ARBA00022475"/>
    </source>
</evidence>
<evidence type="ECO:0000256" key="8">
    <source>
        <dbReference type="ARBA" id="ARBA00023136"/>
    </source>
</evidence>
<feature type="transmembrane region" description="Helical" evidence="9">
    <location>
        <begin position="250"/>
        <end position="271"/>
    </location>
</feature>
<evidence type="ECO:0000256" key="7">
    <source>
        <dbReference type="ARBA" id="ARBA00022989"/>
    </source>
</evidence>
<reference evidence="10 11" key="1">
    <citation type="submission" date="2013-08" db="EMBL/GenBank/DDBJ databases">
        <authorList>
            <consortium name="DOE Joint Genome Institute"/>
            <person name="Hazen T.C."/>
            <person name="Huntemann M."/>
            <person name="Han J."/>
            <person name="Chen A."/>
            <person name="Kyrpides N."/>
            <person name="Mavromatis K."/>
            <person name="Markowitz V."/>
            <person name="Palaniappan K."/>
            <person name="Ivanova N."/>
            <person name="Schaumberg A."/>
            <person name="Pati A."/>
            <person name="Liolios K."/>
            <person name="Nordberg H.P."/>
            <person name="Cantor M.N."/>
            <person name="Hua S.X."/>
            <person name="Woyke T."/>
        </authorList>
    </citation>
    <scope>NUCLEOTIDE SEQUENCE [LARGE SCALE GENOMIC DNA]</scope>
    <source>
        <strain evidence="10 11">HI1</strain>
    </source>
</reference>
<dbReference type="InterPro" id="IPR004684">
    <property type="entry name" value="2keto-3dGluconate_permease"/>
</dbReference>
<evidence type="ECO:0000313" key="11">
    <source>
        <dbReference type="Proteomes" id="UP000242380"/>
    </source>
</evidence>
<evidence type="ECO:0000256" key="5">
    <source>
        <dbReference type="ARBA" id="ARBA00022692"/>
    </source>
</evidence>
<proteinExistence type="inferred from homology"/>
<name>W9E4C0_9BACT</name>
<dbReference type="OrthoDB" id="3185611at2"/>
<evidence type="ECO:0000256" key="1">
    <source>
        <dbReference type="ARBA" id="ARBA00006430"/>
    </source>
</evidence>
<keyword evidence="6" id="KW-0769">Symport</keyword>
<comment type="similarity">
    <text evidence="1">Belongs to the KdgT transporter family.</text>
</comment>
<protein>
    <submittedName>
        <fullName evidence="10">2-keto-3-deoxygluconate permease</fullName>
    </submittedName>
</protein>
<feature type="transmembrane region" description="Helical" evidence="9">
    <location>
        <begin position="214"/>
        <end position="238"/>
    </location>
</feature>
<evidence type="ECO:0000256" key="6">
    <source>
        <dbReference type="ARBA" id="ARBA00022847"/>
    </source>
</evidence>
<dbReference type="GO" id="GO:0016020">
    <property type="term" value="C:membrane"/>
    <property type="evidence" value="ECO:0007669"/>
    <property type="project" value="InterPro"/>
</dbReference>
<feature type="transmembrane region" description="Helical" evidence="9">
    <location>
        <begin position="76"/>
        <end position="96"/>
    </location>
</feature>
<dbReference type="RefSeq" id="WP_035063747.1">
    <property type="nucleotide sequence ID" value="NZ_KI632512.1"/>
</dbReference>
<organism evidence="10 11">
    <name type="scientific">Nitratidesulfovibrio termitidis HI1</name>
    <dbReference type="NCBI Taxonomy" id="644897"/>
    <lineage>
        <taxon>Bacteria</taxon>
        <taxon>Pseudomonadati</taxon>
        <taxon>Thermodesulfobacteriota</taxon>
        <taxon>Desulfovibrionia</taxon>
        <taxon>Desulfovibrionales</taxon>
        <taxon>Desulfovibrionaceae</taxon>
        <taxon>Nitratidesulfovibrio</taxon>
    </lineage>
</organism>
<evidence type="ECO:0000256" key="2">
    <source>
        <dbReference type="ARBA" id="ARBA00022448"/>
    </source>
</evidence>
<dbReference type="GO" id="GO:0015649">
    <property type="term" value="F:2-keto-3-deoxygluconate:proton symporter activity"/>
    <property type="evidence" value="ECO:0007669"/>
    <property type="project" value="InterPro"/>
</dbReference>
<feature type="transmembrane region" description="Helical" evidence="9">
    <location>
        <begin position="40"/>
        <end position="64"/>
    </location>
</feature>